<protein>
    <submittedName>
        <fullName evidence="1">Uncharacterized protein</fullName>
    </submittedName>
</protein>
<dbReference type="RefSeq" id="XP_053026524.1">
    <property type="nucleotide sequence ID" value="XM_053162559.1"/>
</dbReference>
<gene>
    <name evidence="1" type="ORF">PtA15_13A369</name>
</gene>
<reference evidence="1" key="1">
    <citation type="submission" date="2022-10" db="EMBL/GenBank/DDBJ databases">
        <title>Puccinia triticina Genome sequencing and assembly.</title>
        <authorList>
            <person name="Li C."/>
        </authorList>
    </citation>
    <scope>NUCLEOTIDE SEQUENCE</scope>
    <source>
        <strain evidence="1">Pt15</strain>
    </source>
</reference>
<evidence type="ECO:0000313" key="2">
    <source>
        <dbReference type="Proteomes" id="UP001164743"/>
    </source>
</evidence>
<name>A0ABY7D296_9BASI</name>
<proteinExistence type="predicted"/>
<dbReference type="GeneID" id="77803454"/>
<dbReference type="Proteomes" id="UP001164743">
    <property type="component" value="Chromosome 13A"/>
</dbReference>
<keyword evidence="2" id="KW-1185">Reference proteome</keyword>
<organism evidence="1 2">
    <name type="scientific">Puccinia triticina</name>
    <dbReference type="NCBI Taxonomy" id="208348"/>
    <lineage>
        <taxon>Eukaryota</taxon>
        <taxon>Fungi</taxon>
        <taxon>Dikarya</taxon>
        <taxon>Basidiomycota</taxon>
        <taxon>Pucciniomycotina</taxon>
        <taxon>Pucciniomycetes</taxon>
        <taxon>Pucciniales</taxon>
        <taxon>Pucciniaceae</taxon>
        <taxon>Puccinia</taxon>
    </lineage>
</organism>
<evidence type="ECO:0000313" key="1">
    <source>
        <dbReference type="EMBL" id="WAQ90969.1"/>
    </source>
</evidence>
<dbReference type="EMBL" id="CP110433">
    <property type="protein sequence ID" value="WAQ90969.1"/>
    <property type="molecule type" value="Genomic_DNA"/>
</dbReference>
<accession>A0ABY7D296</accession>
<sequence>MAPSLADFGHDLASGEWYVLKGAVERNFGGTTEWRFNPLMAARSGQLELAFAPRPLMITGSGALKSVKSVVDSERRVIDSCLPVDVTVIVKPHDMPGEMSESFFPGTKVVFSGVHVGGTGEGGLVAEL</sequence>